<accession>A0A7N2L6E7</accession>
<dbReference type="Pfam" id="PF14111">
    <property type="entry name" value="DUF4283"/>
    <property type="match status" value="1"/>
</dbReference>
<dbReference type="InterPro" id="IPR025836">
    <property type="entry name" value="Zn_knuckle_CX2CX4HX4C"/>
</dbReference>
<dbReference type="AlphaFoldDB" id="A0A7N2L6E7"/>
<evidence type="ECO:0000259" key="3">
    <source>
        <dbReference type="PROSITE" id="PS50158"/>
    </source>
</evidence>
<dbReference type="GO" id="GO:0008270">
    <property type="term" value="F:zinc ion binding"/>
    <property type="evidence" value="ECO:0007669"/>
    <property type="project" value="UniProtKB-KW"/>
</dbReference>
<dbReference type="Gramene" id="QL03p033500:mrna">
    <property type="protein sequence ID" value="QL03p033500:mrna:CDS:1"/>
    <property type="gene ID" value="QL03p033500"/>
</dbReference>
<evidence type="ECO:0000313" key="5">
    <source>
        <dbReference type="Proteomes" id="UP000594261"/>
    </source>
</evidence>
<dbReference type="InParanoid" id="A0A7N2L6E7"/>
<reference evidence="4" key="2">
    <citation type="submission" date="2021-01" db="UniProtKB">
        <authorList>
            <consortium name="EnsemblPlants"/>
        </authorList>
    </citation>
    <scope>IDENTIFICATION</scope>
</reference>
<feature type="region of interest" description="Disordered" evidence="2">
    <location>
        <begin position="243"/>
        <end position="278"/>
    </location>
</feature>
<keyword evidence="1" id="KW-0863">Zinc-finger</keyword>
<dbReference type="PROSITE" id="PS50158">
    <property type="entry name" value="ZF_CCHC"/>
    <property type="match status" value="1"/>
</dbReference>
<protein>
    <recommendedName>
        <fullName evidence="3">CCHC-type domain-containing protein</fullName>
    </recommendedName>
</protein>
<dbReference type="GO" id="GO:0003676">
    <property type="term" value="F:nucleic acid binding"/>
    <property type="evidence" value="ECO:0007669"/>
    <property type="project" value="InterPro"/>
</dbReference>
<sequence>MEQEMIDGLQNLCLTKEEEEGIPITTRSKSDLLEECSLSLFGRLLSDRQQNQRALKNTLRSAWKMGSELKMVDVGNGITQFKFSSKYQLEWVENSGPWNFENNLLLLCRWKKGLSTANIVFTHSPFWVQLWGLPFEYMSEDVGRDVGNSLGRFLEMDKRHCQSDQALFMRIRVELPIEKPLRRGGNVVSLDGEKFWVSFKYERLPTFCFLCGKLGHDDKHCLDFPNWQSTPKQYGEWLKAGGVFKGNSSQQRSNSRDRRDGENVNITKGNGQPMDRNPLSDIADGGGNTVGIGNVRNSKSADHTCGGDVSEGQMCQTVDSGDRWDEFGKGDQLLSLGLNQRDGTKAHSSETCVDTELEKEAQDAFSKVGFPCQKAENSNEVTSPSKPKKQCQANVTAVDHNSAHEVSKIQKRNGRLKRVAREKGQAQSQGAENKSQILGVKRLGSVIFAENEENIAYKKQCGGFSESLNEIKISAVAARQHRREP</sequence>
<dbReference type="PANTHER" id="PTHR31286">
    <property type="entry name" value="GLYCINE-RICH CELL WALL STRUCTURAL PROTEIN 1.8-LIKE"/>
    <property type="match status" value="1"/>
</dbReference>
<evidence type="ECO:0000256" key="1">
    <source>
        <dbReference type="PROSITE-ProRule" id="PRU00047"/>
    </source>
</evidence>
<evidence type="ECO:0000256" key="2">
    <source>
        <dbReference type="SAM" id="MobiDB-lite"/>
    </source>
</evidence>
<dbReference type="OMA" id="DHNSAHE"/>
<dbReference type="EMBL" id="LRBV02000003">
    <property type="status" value="NOT_ANNOTATED_CDS"/>
    <property type="molecule type" value="Genomic_DNA"/>
</dbReference>
<dbReference type="InterPro" id="IPR001878">
    <property type="entry name" value="Znf_CCHC"/>
</dbReference>
<keyword evidence="5" id="KW-1185">Reference proteome</keyword>
<keyword evidence="1" id="KW-0862">Zinc</keyword>
<keyword evidence="1" id="KW-0479">Metal-binding</keyword>
<dbReference type="InterPro" id="IPR025558">
    <property type="entry name" value="DUF4283"/>
</dbReference>
<proteinExistence type="predicted"/>
<name>A0A7N2L6E7_QUELO</name>
<feature type="domain" description="CCHC-type" evidence="3">
    <location>
        <begin position="208"/>
        <end position="221"/>
    </location>
</feature>
<dbReference type="Pfam" id="PF14392">
    <property type="entry name" value="zf-CCHC_4"/>
    <property type="match status" value="1"/>
</dbReference>
<evidence type="ECO:0000313" key="4">
    <source>
        <dbReference type="EnsemblPlants" id="QL03p033500:mrna:CDS:1"/>
    </source>
</evidence>
<organism evidence="4 5">
    <name type="scientific">Quercus lobata</name>
    <name type="common">Valley oak</name>
    <dbReference type="NCBI Taxonomy" id="97700"/>
    <lineage>
        <taxon>Eukaryota</taxon>
        <taxon>Viridiplantae</taxon>
        <taxon>Streptophyta</taxon>
        <taxon>Embryophyta</taxon>
        <taxon>Tracheophyta</taxon>
        <taxon>Spermatophyta</taxon>
        <taxon>Magnoliopsida</taxon>
        <taxon>eudicotyledons</taxon>
        <taxon>Gunneridae</taxon>
        <taxon>Pentapetalae</taxon>
        <taxon>rosids</taxon>
        <taxon>fabids</taxon>
        <taxon>Fagales</taxon>
        <taxon>Fagaceae</taxon>
        <taxon>Quercus</taxon>
    </lineage>
</organism>
<reference evidence="4 5" key="1">
    <citation type="journal article" date="2016" name="G3 (Bethesda)">
        <title>First Draft Assembly and Annotation of the Genome of a California Endemic Oak Quercus lobata Nee (Fagaceae).</title>
        <authorList>
            <person name="Sork V.L."/>
            <person name="Fitz-Gibbon S.T."/>
            <person name="Puiu D."/>
            <person name="Crepeau M."/>
            <person name="Gugger P.F."/>
            <person name="Sherman R."/>
            <person name="Stevens K."/>
            <person name="Langley C.H."/>
            <person name="Pellegrini M."/>
            <person name="Salzberg S.L."/>
        </authorList>
    </citation>
    <scope>NUCLEOTIDE SEQUENCE [LARGE SCALE GENOMIC DNA]</scope>
    <source>
        <strain evidence="4 5">cv. SW786</strain>
    </source>
</reference>
<dbReference type="EnsemblPlants" id="QL03p033500:mrna">
    <property type="protein sequence ID" value="QL03p033500:mrna:CDS:1"/>
    <property type="gene ID" value="QL03p033500"/>
</dbReference>
<dbReference type="Proteomes" id="UP000594261">
    <property type="component" value="Chromosome 3"/>
</dbReference>
<dbReference type="InterPro" id="IPR040256">
    <property type="entry name" value="At4g02000-like"/>
</dbReference>
<dbReference type="PANTHER" id="PTHR31286:SF178">
    <property type="entry name" value="DUF4283 DOMAIN-CONTAINING PROTEIN"/>
    <property type="match status" value="1"/>
</dbReference>